<dbReference type="Proteomes" id="UP001459277">
    <property type="component" value="Unassembled WGS sequence"/>
</dbReference>
<dbReference type="PANTHER" id="PTHR45786:SF80">
    <property type="entry name" value="HELITRON HELICASE-LIKE DOMAIN-CONTAINING PROTEIN"/>
    <property type="match status" value="1"/>
</dbReference>
<dbReference type="PANTHER" id="PTHR45786">
    <property type="entry name" value="DNA BINDING PROTEIN-LIKE"/>
    <property type="match status" value="1"/>
</dbReference>
<name>A0AAW2D8S5_9ROSI</name>
<reference evidence="1 2" key="1">
    <citation type="submission" date="2024-01" db="EMBL/GenBank/DDBJ databases">
        <title>A telomere-to-telomere, gap-free genome of sweet tea (Lithocarpus litseifolius).</title>
        <authorList>
            <person name="Zhou J."/>
        </authorList>
    </citation>
    <scope>NUCLEOTIDE SEQUENCE [LARGE SCALE GENOMIC DNA]</scope>
    <source>
        <strain evidence="1">Zhou-2022a</strain>
        <tissue evidence="1">Leaf</tissue>
    </source>
</reference>
<organism evidence="1 2">
    <name type="scientific">Lithocarpus litseifolius</name>
    <dbReference type="NCBI Taxonomy" id="425828"/>
    <lineage>
        <taxon>Eukaryota</taxon>
        <taxon>Viridiplantae</taxon>
        <taxon>Streptophyta</taxon>
        <taxon>Embryophyta</taxon>
        <taxon>Tracheophyta</taxon>
        <taxon>Spermatophyta</taxon>
        <taxon>Magnoliopsida</taxon>
        <taxon>eudicotyledons</taxon>
        <taxon>Gunneridae</taxon>
        <taxon>Pentapetalae</taxon>
        <taxon>rosids</taxon>
        <taxon>fabids</taxon>
        <taxon>Fagales</taxon>
        <taxon>Fagaceae</taxon>
        <taxon>Lithocarpus</taxon>
    </lineage>
</organism>
<evidence type="ECO:0000313" key="1">
    <source>
        <dbReference type="EMBL" id="KAL0006068.1"/>
    </source>
</evidence>
<protein>
    <recommendedName>
        <fullName evidence="3">Helitron helicase-like domain-containing protein</fullName>
    </recommendedName>
</protein>
<proteinExistence type="predicted"/>
<dbReference type="AlphaFoldDB" id="A0AAW2D8S5"/>
<evidence type="ECO:0000313" key="2">
    <source>
        <dbReference type="Proteomes" id="UP001459277"/>
    </source>
</evidence>
<sequence length="290" mass="33495">MGSLANLNEDVVHSNSTSQCVSLIPPNREATPSFRLTHIRNLVQNIPVKRNAMHETNGLPPINPTIMPNNFEAGPSHINFHVNDVSIFYNYIADVERIEEVENINDQNHGDGYREQGVDNTFDGTAHVTNCKQGRYNCAKDFKEGRETIRYQLPQPKTCRFCNARLFHRETSLMCCKDGKMSLPNIPICLEFMELICEQTPRGKHFRQYIRVYNNMFAFTSMGVRVNESVASNSRGIYTFRAQVCVQLYVYDTGLEIQRRMSQSVEAHEDIVRLIQRILDMHNPFVERFR</sequence>
<accession>A0AAW2D8S5</accession>
<keyword evidence="2" id="KW-1185">Reference proteome</keyword>
<dbReference type="EMBL" id="JAZDWU010000004">
    <property type="protein sequence ID" value="KAL0006068.1"/>
    <property type="molecule type" value="Genomic_DNA"/>
</dbReference>
<comment type="caution">
    <text evidence="1">The sequence shown here is derived from an EMBL/GenBank/DDBJ whole genome shotgun (WGS) entry which is preliminary data.</text>
</comment>
<gene>
    <name evidence="1" type="ORF">SO802_013629</name>
</gene>
<evidence type="ECO:0008006" key="3">
    <source>
        <dbReference type="Google" id="ProtNLM"/>
    </source>
</evidence>